<dbReference type="GO" id="GO:0005737">
    <property type="term" value="C:cytoplasm"/>
    <property type="evidence" value="ECO:0007669"/>
    <property type="project" value="TreeGrafter"/>
</dbReference>
<evidence type="ECO:0000313" key="3">
    <source>
        <dbReference type="EMBL" id="KAF1831759.1"/>
    </source>
</evidence>
<evidence type="ECO:0000256" key="2">
    <source>
        <dbReference type="SAM" id="MobiDB-lite"/>
    </source>
</evidence>
<dbReference type="CDD" id="cd07067">
    <property type="entry name" value="HP_PGM_like"/>
    <property type="match status" value="1"/>
</dbReference>
<feature type="compositionally biased region" description="Basic and acidic residues" evidence="2">
    <location>
        <begin position="215"/>
        <end position="224"/>
    </location>
</feature>
<accession>A0A6A5K3X3</accession>
<protein>
    <submittedName>
        <fullName evidence="3">Phosphoglycerate mutase-like protein</fullName>
    </submittedName>
</protein>
<dbReference type="OrthoDB" id="496981at2759"/>
<organism evidence="3 4">
    <name type="scientific">Decorospora gaudefroyi</name>
    <dbReference type="NCBI Taxonomy" id="184978"/>
    <lineage>
        <taxon>Eukaryota</taxon>
        <taxon>Fungi</taxon>
        <taxon>Dikarya</taxon>
        <taxon>Ascomycota</taxon>
        <taxon>Pezizomycotina</taxon>
        <taxon>Dothideomycetes</taxon>
        <taxon>Pleosporomycetidae</taxon>
        <taxon>Pleosporales</taxon>
        <taxon>Pleosporineae</taxon>
        <taxon>Pleosporaceae</taxon>
        <taxon>Decorospora</taxon>
    </lineage>
</organism>
<feature type="binding site" evidence="1">
    <location>
        <begin position="9"/>
        <end position="16"/>
    </location>
    <ligand>
        <name>substrate</name>
    </ligand>
</feature>
<evidence type="ECO:0000313" key="4">
    <source>
        <dbReference type="Proteomes" id="UP000800040"/>
    </source>
</evidence>
<proteinExistence type="predicted"/>
<keyword evidence="4" id="KW-1185">Reference proteome</keyword>
<name>A0A6A5K3X3_9PLEO</name>
<dbReference type="SMART" id="SM00855">
    <property type="entry name" value="PGAM"/>
    <property type="match status" value="1"/>
</dbReference>
<feature type="region of interest" description="Disordered" evidence="2">
    <location>
        <begin position="209"/>
        <end position="245"/>
    </location>
</feature>
<dbReference type="InterPro" id="IPR050275">
    <property type="entry name" value="PGM_Phosphatase"/>
</dbReference>
<dbReference type="InterPro" id="IPR013078">
    <property type="entry name" value="His_Pase_superF_clade-1"/>
</dbReference>
<sequence length="245" mass="27384">MPPKIHLIRHAQGEHNATRNFSTRDALLTAKGKEQCRTLSLTFQNHQNIDIVFASPLRRTIQTAALSFGPVLSRKDVPLVLLPALQEISNLGCDVGVADTATDVQKLLPELFAEGELDFDIMSKIDASAVTAGWNTKEGYFAYEKKAISKRAAELRNWLWQRPEAHVILVTHGAFAHFFAEDYWNVEDPMLGTAYRNCEHRQFVFTPESTAQDAHVSETSESKQSRGAQEVESDPHVVDELLKAA</sequence>
<dbReference type="InterPro" id="IPR029033">
    <property type="entry name" value="His_PPase_superfam"/>
</dbReference>
<reference evidence="3" key="1">
    <citation type="submission" date="2020-01" db="EMBL/GenBank/DDBJ databases">
        <authorList>
            <consortium name="DOE Joint Genome Institute"/>
            <person name="Haridas S."/>
            <person name="Albert R."/>
            <person name="Binder M."/>
            <person name="Bloem J."/>
            <person name="Labutti K."/>
            <person name="Salamov A."/>
            <person name="Andreopoulos B."/>
            <person name="Baker S.E."/>
            <person name="Barry K."/>
            <person name="Bills G."/>
            <person name="Bluhm B.H."/>
            <person name="Cannon C."/>
            <person name="Castanera R."/>
            <person name="Culley D.E."/>
            <person name="Daum C."/>
            <person name="Ezra D."/>
            <person name="Gonzalez J.B."/>
            <person name="Henrissat B."/>
            <person name="Kuo A."/>
            <person name="Liang C."/>
            <person name="Lipzen A."/>
            <person name="Lutzoni F."/>
            <person name="Magnuson J."/>
            <person name="Mondo S."/>
            <person name="Nolan M."/>
            <person name="Ohm R."/>
            <person name="Pangilinan J."/>
            <person name="Park H.-J."/>
            <person name="Ramirez L."/>
            <person name="Alfaro M."/>
            <person name="Sun H."/>
            <person name="Tritt A."/>
            <person name="Yoshinaga Y."/>
            <person name="Zwiers L.-H."/>
            <person name="Turgeon B.G."/>
            <person name="Goodwin S.B."/>
            <person name="Spatafora J.W."/>
            <person name="Crous P.W."/>
            <person name="Grigoriev I.V."/>
        </authorList>
    </citation>
    <scope>NUCLEOTIDE SEQUENCE</scope>
    <source>
        <strain evidence="3">P77</strain>
    </source>
</reference>
<dbReference type="PANTHER" id="PTHR48100:SF54">
    <property type="entry name" value="PHOSPHATASE SPAC5H10.03-RELATED"/>
    <property type="match status" value="1"/>
</dbReference>
<dbReference type="Pfam" id="PF00300">
    <property type="entry name" value="His_Phos_1"/>
    <property type="match status" value="1"/>
</dbReference>
<dbReference type="Proteomes" id="UP000800040">
    <property type="component" value="Unassembled WGS sequence"/>
</dbReference>
<gene>
    <name evidence="3" type="ORF">BDW02DRAFT_39170</name>
</gene>
<dbReference type="Gene3D" id="3.40.50.1240">
    <property type="entry name" value="Phosphoglycerate mutase-like"/>
    <property type="match status" value="1"/>
</dbReference>
<dbReference type="EMBL" id="ML975355">
    <property type="protein sequence ID" value="KAF1831759.1"/>
    <property type="molecule type" value="Genomic_DNA"/>
</dbReference>
<dbReference type="PANTHER" id="PTHR48100">
    <property type="entry name" value="BROAD-SPECIFICITY PHOSPHATASE YOR283W-RELATED"/>
    <property type="match status" value="1"/>
</dbReference>
<feature type="compositionally biased region" description="Basic and acidic residues" evidence="2">
    <location>
        <begin position="233"/>
        <end position="245"/>
    </location>
</feature>
<feature type="binding site" evidence="1">
    <location>
        <position position="59"/>
    </location>
    <ligand>
        <name>substrate</name>
    </ligand>
</feature>
<dbReference type="AlphaFoldDB" id="A0A6A5K3X3"/>
<dbReference type="GO" id="GO:0016791">
    <property type="term" value="F:phosphatase activity"/>
    <property type="evidence" value="ECO:0007669"/>
    <property type="project" value="TreeGrafter"/>
</dbReference>
<dbReference type="SUPFAM" id="SSF53254">
    <property type="entry name" value="Phosphoglycerate mutase-like"/>
    <property type="match status" value="1"/>
</dbReference>
<evidence type="ECO:0000256" key="1">
    <source>
        <dbReference type="PIRSR" id="PIRSR613078-2"/>
    </source>
</evidence>